<feature type="domain" description="Protein kinase" evidence="4">
    <location>
        <begin position="4"/>
        <end position="357"/>
    </location>
</feature>
<evidence type="ECO:0000313" key="5">
    <source>
        <dbReference type="EMBL" id="KAL0485550.1"/>
    </source>
</evidence>
<name>A0AAW2Z9H3_9EUKA</name>
<dbReference type="GO" id="GO:0035556">
    <property type="term" value="P:intracellular signal transduction"/>
    <property type="evidence" value="ECO:0007669"/>
    <property type="project" value="TreeGrafter"/>
</dbReference>
<accession>A0AAW2Z9H3</accession>
<dbReference type="PROSITE" id="PS00108">
    <property type="entry name" value="PROTEIN_KINASE_ST"/>
    <property type="match status" value="1"/>
</dbReference>
<protein>
    <recommendedName>
        <fullName evidence="4">Protein kinase domain-containing protein</fullName>
    </recommendedName>
</protein>
<sequence>MEKYNTTKVLNKGQYSKVKLAEDINTGEEYAIKTIRVPDDDSEYEDGMQVVDLVGDDYDSDDEQDDDDESSDEENAGQSTGLAVLVEENTSKSNYMEHIRTKSEGSEQTVTEEASDPKLNHLMTLINKLKKQQTESLSERIQHEVMALNKIKNIDHPDSQYLIGVKEVIEDSIKQKIYIVFEYAKGGDLLSFIEDQNKLSEDVAKRYFVQIVRGLSLLHNSGICHRDLKPENILLYENTIKITDFGFCGMFKKNNPMFNSLCGTENYVAPEVLEQEAEYDGIKSDVWSLGCILFTMASGLFAFDDESHPKLIKSIIDVDYKMPNHFSPLLKDLLSSVLVKDPNQRLSLDDILTHGWVVKE</sequence>
<dbReference type="InterPro" id="IPR011009">
    <property type="entry name" value="Kinase-like_dom_sf"/>
</dbReference>
<evidence type="ECO:0000256" key="1">
    <source>
        <dbReference type="ARBA" id="ARBA00022741"/>
    </source>
</evidence>
<reference evidence="5 6" key="1">
    <citation type="submission" date="2024-03" db="EMBL/GenBank/DDBJ databases">
        <title>The Acrasis kona genome and developmental transcriptomes reveal deep origins of eukaryotic multicellular pathways.</title>
        <authorList>
            <person name="Sheikh S."/>
            <person name="Fu C.-J."/>
            <person name="Brown M.W."/>
            <person name="Baldauf S.L."/>
        </authorList>
    </citation>
    <scope>NUCLEOTIDE SEQUENCE [LARGE SCALE GENOMIC DNA]</scope>
    <source>
        <strain evidence="5 6">ATCC MYA-3509</strain>
    </source>
</reference>
<evidence type="ECO:0000259" key="4">
    <source>
        <dbReference type="PROSITE" id="PS50011"/>
    </source>
</evidence>
<dbReference type="PROSITE" id="PS50011">
    <property type="entry name" value="PROTEIN_KINASE_DOM"/>
    <property type="match status" value="1"/>
</dbReference>
<dbReference type="InterPro" id="IPR000719">
    <property type="entry name" value="Prot_kinase_dom"/>
</dbReference>
<dbReference type="Gene3D" id="1.10.510.10">
    <property type="entry name" value="Transferase(Phosphotransferase) domain 1"/>
    <property type="match status" value="1"/>
</dbReference>
<dbReference type="SMART" id="SM00220">
    <property type="entry name" value="S_TKc"/>
    <property type="match status" value="1"/>
</dbReference>
<dbReference type="Proteomes" id="UP001431209">
    <property type="component" value="Unassembled WGS sequence"/>
</dbReference>
<feature type="region of interest" description="Disordered" evidence="3">
    <location>
        <begin position="53"/>
        <end position="82"/>
    </location>
</feature>
<organism evidence="5 6">
    <name type="scientific">Acrasis kona</name>
    <dbReference type="NCBI Taxonomy" id="1008807"/>
    <lineage>
        <taxon>Eukaryota</taxon>
        <taxon>Discoba</taxon>
        <taxon>Heterolobosea</taxon>
        <taxon>Tetramitia</taxon>
        <taxon>Eutetramitia</taxon>
        <taxon>Acrasidae</taxon>
        <taxon>Acrasis</taxon>
    </lineage>
</organism>
<dbReference type="GO" id="GO:0005524">
    <property type="term" value="F:ATP binding"/>
    <property type="evidence" value="ECO:0007669"/>
    <property type="project" value="UniProtKB-KW"/>
</dbReference>
<dbReference type="Gene3D" id="3.30.200.20">
    <property type="entry name" value="Phosphorylase Kinase, domain 1"/>
    <property type="match status" value="1"/>
</dbReference>
<dbReference type="PANTHER" id="PTHR24346">
    <property type="entry name" value="MAP/MICROTUBULE AFFINITY-REGULATING KINASE"/>
    <property type="match status" value="1"/>
</dbReference>
<dbReference type="SUPFAM" id="SSF56112">
    <property type="entry name" value="Protein kinase-like (PK-like)"/>
    <property type="match status" value="1"/>
</dbReference>
<dbReference type="InterPro" id="IPR008271">
    <property type="entry name" value="Ser/Thr_kinase_AS"/>
</dbReference>
<comment type="caution">
    <text evidence="5">The sequence shown here is derived from an EMBL/GenBank/DDBJ whole genome shotgun (WGS) entry which is preliminary data.</text>
</comment>
<dbReference type="EMBL" id="JAOPGA020001147">
    <property type="protein sequence ID" value="KAL0485550.1"/>
    <property type="molecule type" value="Genomic_DNA"/>
</dbReference>
<dbReference type="Pfam" id="PF00069">
    <property type="entry name" value="Pkinase"/>
    <property type="match status" value="1"/>
</dbReference>
<proteinExistence type="predicted"/>
<feature type="compositionally biased region" description="Acidic residues" evidence="3">
    <location>
        <begin position="54"/>
        <end position="75"/>
    </location>
</feature>
<dbReference type="FunFam" id="1.10.510.10:FF:000571">
    <property type="entry name" value="Maternal embryonic leucine zipper kinase"/>
    <property type="match status" value="1"/>
</dbReference>
<gene>
    <name evidence="5" type="ORF">AKO1_013891</name>
</gene>
<dbReference type="PANTHER" id="PTHR24346:SF30">
    <property type="entry name" value="MATERNAL EMBRYONIC LEUCINE ZIPPER KINASE"/>
    <property type="match status" value="1"/>
</dbReference>
<evidence type="ECO:0000256" key="2">
    <source>
        <dbReference type="ARBA" id="ARBA00022840"/>
    </source>
</evidence>
<dbReference type="GO" id="GO:0004674">
    <property type="term" value="F:protein serine/threonine kinase activity"/>
    <property type="evidence" value="ECO:0007669"/>
    <property type="project" value="TreeGrafter"/>
</dbReference>
<dbReference type="GO" id="GO:0005737">
    <property type="term" value="C:cytoplasm"/>
    <property type="evidence" value="ECO:0007669"/>
    <property type="project" value="TreeGrafter"/>
</dbReference>
<keyword evidence="2" id="KW-0067">ATP-binding</keyword>
<evidence type="ECO:0000313" key="6">
    <source>
        <dbReference type="Proteomes" id="UP001431209"/>
    </source>
</evidence>
<keyword evidence="6" id="KW-1185">Reference proteome</keyword>
<dbReference type="AlphaFoldDB" id="A0AAW2Z9H3"/>
<evidence type="ECO:0000256" key="3">
    <source>
        <dbReference type="SAM" id="MobiDB-lite"/>
    </source>
</evidence>
<keyword evidence="1" id="KW-0547">Nucleotide-binding</keyword>